<evidence type="ECO:0000256" key="7">
    <source>
        <dbReference type="ARBA" id="ARBA00023065"/>
    </source>
</evidence>
<dbReference type="EC" id="7.2.2.11" evidence="10"/>
<evidence type="ECO:0000256" key="4">
    <source>
        <dbReference type="ARBA" id="ARBA00022741"/>
    </source>
</evidence>
<dbReference type="PATRIC" id="fig|1434108.4.peg.3171"/>
<gene>
    <name evidence="14" type="ORF">MSBRM_2472</name>
</gene>
<evidence type="ECO:0000256" key="12">
    <source>
        <dbReference type="ARBA" id="ARBA00048610"/>
    </source>
</evidence>
<evidence type="ECO:0000256" key="8">
    <source>
        <dbReference type="ARBA" id="ARBA00023136"/>
    </source>
</evidence>
<comment type="catalytic activity">
    <reaction evidence="12">
        <text>Ni(2+)(out) + ATP + H2O = Ni(2+)(in) + ADP + phosphate + H(+)</text>
        <dbReference type="Rhea" id="RHEA:15557"/>
        <dbReference type="ChEBI" id="CHEBI:15377"/>
        <dbReference type="ChEBI" id="CHEBI:15378"/>
        <dbReference type="ChEBI" id="CHEBI:30616"/>
        <dbReference type="ChEBI" id="CHEBI:43474"/>
        <dbReference type="ChEBI" id="CHEBI:49786"/>
        <dbReference type="ChEBI" id="CHEBI:456216"/>
        <dbReference type="EC" id="7.2.2.11"/>
    </reaction>
    <physiologicalReaction direction="left-to-right" evidence="12">
        <dbReference type="Rhea" id="RHEA:15558"/>
    </physiologicalReaction>
</comment>
<dbReference type="PROSITE" id="PS50893">
    <property type="entry name" value="ABC_TRANSPORTER_2"/>
    <property type="match status" value="1"/>
</dbReference>
<dbReference type="NCBIfam" id="TIGR01727">
    <property type="entry name" value="oligo_HPY"/>
    <property type="match status" value="1"/>
</dbReference>
<dbReference type="InterPro" id="IPR027417">
    <property type="entry name" value="P-loop_NTPase"/>
</dbReference>
<feature type="domain" description="ABC transporter" evidence="13">
    <location>
        <begin position="11"/>
        <end position="258"/>
    </location>
</feature>
<dbReference type="SUPFAM" id="SSF52540">
    <property type="entry name" value="P-loop containing nucleoside triphosphate hydrolases"/>
    <property type="match status" value="1"/>
</dbReference>
<dbReference type="Gene3D" id="3.40.50.300">
    <property type="entry name" value="P-loop containing nucleotide triphosphate hydrolases"/>
    <property type="match status" value="1"/>
</dbReference>
<evidence type="ECO:0000313" key="15">
    <source>
        <dbReference type="Proteomes" id="UP000033033"/>
    </source>
</evidence>
<keyword evidence="6" id="KW-1278">Translocase</keyword>
<dbReference type="SMART" id="SM00382">
    <property type="entry name" value="AAA"/>
    <property type="match status" value="1"/>
</dbReference>
<sequence length="355" mass="39362">MSISFLSTQLLSVENLSVSFKTSRGLVKANENISFEIKEGEIFGLIGETGCGKTTLGKALLRLLSNNARIEGRIVYRGKNILSLSEKEMRSLRGKKIGIMLQDPSICFNPVLSVGSQIAEIYRYHEGMRKKDAEKKASEMLELVGIDSSRKSEYPHQFSGGMLQRIMIAVALALKPRLLIADEPTKGLDPDMKLQILEIITKLVRKENSSMLLITHDLDVATKLTDRTAVMYAGEIVEIGKTATVISDPKHPYTFALLHSLPEKGLMTVLGQSPSLISPPSGCRYHPRCSNQLADCSKIHPELLEHVDDHFVRCLLSEKNSKNVRRKGSKNVRREAQLIPDTPSPGCAEVGVWHC</sequence>
<keyword evidence="3" id="KW-1003">Cell membrane</keyword>
<evidence type="ECO:0000259" key="13">
    <source>
        <dbReference type="PROSITE" id="PS50893"/>
    </source>
</evidence>
<dbReference type="HOGENOM" id="CLU_000604_1_23_2"/>
<evidence type="ECO:0000256" key="11">
    <source>
        <dbReference type="ARBA" id="ARBA00044143"/>
    </source>
</evidence>
<dbReference type="FunFam" id="3.40.50.300:FF:000016">
    <property type="entry name" value="Oligopeptide ABC transporter ATP-binding component"/>
    <property type="match status" value="1"/>
</dbReference>
<evidence type="ECO:0000256" key="9">
    <source>
        <dbReference type="ARBA" id="ARBA00038669"/>
    </source>
</evidence>
<dbReference type="GO" id="GO:0005524">
    <property type="term" value="F:ATP binding"/>
    <property type="evidence" value="ECO:0007669"/>
    <property type="project" value="UniProtKB-KW"/>
</dbReference>
<evidence type="ECO:0000313" key="14">
    <source>
        <dbReference type="EMBL" id="AKB55470.1"/>
    </source>
</evidence>
<comment type="subcellular location">
    <subcellularLocation>
        <location evidence="1">Cell membrane</location>
        <topology evidence="1">Peripheral membrane protein</topology>
    </subcellularLocation>
</comment>
<reference evidence="14 15" key="1">
    <citation type="submission" date="2014-07" db="EMBL/GenBank/DDBJ databases">
        <title>Methanogenic archaea and the global carbon cycle.</title>
        <authorList>
            <person name="Henriksen J.R."/>
            <person name="Luke J."/>
            <person name="Reinhart S."/>
            <person name="Benedict M.N."/>
            <person name="Youngblut N.D."/>
            <person name="Metcalf M.E."/>
            <person name="Whitaker R.J."/>
            <person name="Metcalf W.W."/>
        </authorList>
    </citation>
    <scope>NUCLEOTIDE SEQUENCE [LARGE SCALE GENOMIC DNA]</scope>
    <source>
        <strain evidence="14 15">MS</strain>
    </source>
</reference>
<dbReference type="InterPro" id="IPR003439">
    <property type="entry name" value="ABC_transporter-like_ATP-bd"/>
</dbReference>
<dbReference type="Pfam" id="PF08352">
    <property type="entry name" value="oligo_HPY"/>
    <property type="match status" value="1"/>
</dbReference>
<dbReference type="InterPro" id="IPR003593">
    <property type="entry name" value="AAA+_ATPase"/>
</dbReference>
<accession>A0A0E3QVM8</accession>
<evidence type="ECO:0000256" key="6">
    <source>
        <dbReference type="ARBA" id="ARBA00022967"/>
    </source>
</evidence>
<dbReference type="AlphaFoldDB" id="A0A0E3QVM8"/>
<dbReference type="RefSeq" id="WP_048120985.1">
    <property type="nucleotide sequence ID" value="NZ_CP009528.1"/>
</dbReference>
<dbReference type="InterPro" id="IPR013563">
    <property type="entry name" value="Oligopep_ABC_C"/>
</dbReference>
<dbReference type="Proteomes" id="UP000033033">
    <property type="component" value="Chromosome"/>
</dbReference>
<dbReference type="STRING" id="1434108.MSBRM_2472"/>
<keyword evidence="15" id="KW-1185">Reference proteome</keyword>
<dbReference type="PANTHER" id="PTHR43297">
    <property type="entry name" value="OLIGOPEPTIDE TRANSPORT ATP-BINDING PROTEIN APPD"/>
    <property type="match status" value="1"/>
</dbReference>
<evidence type="ECO:0000256" key="10">
    <source>
        <dbReference type="ARBA" id="ARBA00039098"/>
    </source>
</evidence>
<dbReference type="InterPro" id="IPR050388">
    <property type="entry name" value="ABC_Ni/Peptide_Import"/>
</dbReference>
<evidence type="ECO:0000256" key="2">
    <source>
        <dbReference type="ARBA" id="ARBA00022448"/>
    </source>
</evidence>
<keyword evidence="4" id="KW-0547">Nucleotide-binding</keyword>
<dbReference type="KEGG" id="mby:MSBRM_2472"/>
<keyword evidence="5 14" id="KW-0067">ATP-binding</keyword>
<dbReference type="PANTHER" id="PTHR43297:SF13">
    <property type="entry name" value="NICKEL ABC TRANSPORTER, ATP-BINDING PROTEIN"/>
    <property type="match status" value="1"/>
</dbReference>
<keyword evidence="8" id="KW-0472">Membrane</keyword>
<dbReference type="EMBL" id="CP009528">
    <property type="protein sequence ID" value="AKB55470.1"/>
    <property type="molecule type" value="Genomic_DNA"/>
</dbReference>
<evidence type="ECO:0000256" key="1">
    <source>
        <dbReference type="ARBA" id="ARBA00004202"/>
    </source>
</evidence>
<proteinExistence type="predicted"/>
<evidence type="ECO:0000256" key="3">
    <source>
        <dbReference type="ARBA" id="ARBA00022475"/>
    </source>
</evidence>
<dbReference type="InterPro" id="IPR017871">
    <property type="entry name" value="ABC_transporter-like_CS"/>
</dbReference>
<name>A0A0E3QVM8_METBA</name>
<dbReference type="GO" id="GO:0015833">
    <property type="term" value="P:peptide transport"/>
    <property type="evidence" value="ECO:0007669"/>
    <property type="project" value="InterPro"/>
</dbReference>
<keyword evidence="2" id="KW-0813">Transport</keyword>
<dbReference type="GO" id="GO:0015413">
    <property type="term" value="F:ABC-type nickel transporter activity"/>
    <property type="evidence" value="ECO:0007669"/>
    <property type="project" value="UniProtKB-EC"/>
</dbReference>
<comment type="subunit">
    <text evidence="9">The complex is composed of two ATP-binding proteins (NikD and NikE), two transmembrane proteins (NikB and NikC) and a solute-binding protein (NikA).</text>
</comment>
<dbReference type="CDD" id="cd03257">
    <property type="entry name" value="ABC_NikE_OppD_transporters"/>
    <property type="match status" value="1"/>
</dbReference>
<dbReference type="GO" id="GO:0016887">
    <property type="term" value="F:ATP hydrolysis activity"/>
    <property type="evidence" value="ECO:0007669"/>
    <property type="project" value="InterPro"/>
</dbReference>
<keyword evidence="7" id="KW-0406">Ion transport</keyword>
<dbReference type="GO" id="GO:0005886">
    <property type="term" value="C:plasma membrane"/>
    <property type="evidence" value="ECO:0007669"/>
    <property type="project" value="UniProtKB-SubCell"/>
</dbReference>
<protein>
    <recommendedName>
        <fullName evidence="11">Nickel import system ATP-binding protein NikD</fullName>
        <ecNumber evidence="10">7.2.2.11</ecNumber>
    </recommendedName>
</protein>
<evidence type="ECO:0000256" key="5">
    <source>
        <dbReference type="ARBA" id="ARBA00022840"/>
    </source>
</evidence>
<dbReference type="Pfam" id="PF00005">
    <property type="entry name" value="ABC_tran"/>
    <property type="match status" value="1"/>
</dbReference>
<dbReference type="PROSITE" id="PS00211">
    <property type="entry name" value="ABC_TRANSPORTER_1"/>
    <property type="match status" value="1"/>
</dbReference>
<dbReference type="GeneID" id="24845771"/>
<organism evidence="14 15">
    <name type="scientific">Methanosarcina barkeri MS</name>
    <dbReference type="NCBI Taxonomy" id="1434108"/>
    <lineage>
        <taxon>Archaea</taxon>
        <taxon>Methanobacteriati</taxon>
        <taxon>Methanobacteriota</taxon>
        <taxon>Stenosarchaea group</taxon>
        <taxon>Methanomicrobia</taxon>
        <taxon>Methanosarcinales</taxon>
        <taxon>Methanosarcinaceae</taxon>
        <taxon>Methanosarcina</taxon>
    </lineage>
</organism>